<dbReference type="InParanoid" id="A0A2H3D210"/>
<dbReference type="STRING" id="47427.A0A2H3D210"/>
<sequence>SLAAGLNLSGVNTRKLARSTLGKPKDDQTEAVQSHRAVGTAIQMNPAVVVCVLAQEEQTRLALEKWQAEEEVRECVIARRNTELDVQSLEHSESINTKLS</sequence>
<evidence type="ECO:0000256" key="1">
    <source>
        <dbReference type="SAM" id="MobiDB-lite"/>
    </source>
</evidence>
<keyword evidence="3" id="KW-1185">Reference proteome</keyword>
<proteinExistence type="predicted"/>
<dbReference type="AlphaFoldDB" id="A0A2H3D210"/>
<protein>
    <submittedName>
        <fullName evidence="2">Uncharacterized protein</fullName>
    </submittedName>
</protein>
<gene>
    <name evidence="2" type="ORF">ARMGADRAFT_1019688</name>
</gene>
<dbReference type="OrthoDB" id="446635at2759"/>
<accession>A0A2H3D210</accession>
<name>A0A2H3D210_ARMGA</name>
<dbReference type="Proteomes" id="UP000217790">
    <property type="component" value="Unassembled WGS sequence"/>
</dbReference>
<organism evidence="2 3">
    <name type="scientific">Armillaria gallica</name>
    <name type="common">Bulbous honey fungus</name>
    <name type="synonym">Armillaria bulbosa</name>
    <dbReference type="NCBI Taxonomy" id="47427"/>
    <lineage>
        <taxon>Eukaryota</taxon>
        <taxon>Fungi</taxon>
        <taxon>Dikarya</taxon>
        <taxon>Basidiomycota</taxon>
        <taxon>Agaricomycotina</taxon>
        <taxon>Agaricomycetes</taxon>
        <taxon>Agaricomycetidae</taxon>
        <taxon>Agaricales</taxon>
        <taxon>Marasmiineae</taxon>
        <taxon>Physalacriaceae</taxon>
        <taxon>Armillaria</taxon>
    </lineage>
</organism>
<feature type="region of interest" description="Disordered" evidence="1">
    <location>
        <begin position="15"/>
        <end position="34"/>
    </location>
</feature>
<evidence type="ECO:0000313" key="2">
    <source>
        <dbReference type="EMBL" id="PBK82353.1"/>
    </source>
</evidence>
<evidence type="ECO:0000313" key="3">
    <source>
        <dbReference type="Proteomes" id="UP000217790"/>
    </source>
</evidence>
<feature type="non-terminal residue" evidence="2">
    <location>
        <position position="1"/>
    </location>
</feature>
<reference evidence="3" key="1">
    <citation type="journal article" date="2017" name="Nat. Ecol. Evol.">
        <title>Genome expansion and lineage-specific genetic innovations in the forest pathogenic fungi Armillaria.</title>
        <authorList>
            <person name="Sipos G."/>
            <person name="Prasanna A.N."/>
            <person name="Walter M.C."/>
            <person name="O'Connor E."/>
            <person name="Balint B."/>
            <person name="Krizsan K."/>
            <person name="Kiss B."/>
            <person name="Hess J."/>
            <person name="Varga T."/>
            <person name="Slot J."/>
            <person name="Riley R."/>
            <person name="Boka B."/>
            <person name="Rigling D."/>
            <person name="Barry K."/>
            <person name="Lee J."/>
            <person name="Mihaltcheva S."/>
            <person name="LaButti K."/>
            <person name="Lipzen A."/>
            <person name="Waldron R."/>
            <person name="Moloney N.M."/>
            <person name="Sperisen C."/>
            <person name="Kredics L."/>
            <person name="Vagvoelgyi C."/>
            <person name="Patrignani A."/>
            <person name="Fitzpatrick D."/>
            <person name="Nagy I."/>
            <person name="Doyle S."/>
            <person name="Anderson J.B."/>
            <person name="Grigoriev I.V."/>
            <person name="Gueldener U."/>
            <person name="Muensterkoetter M."/>
            <person name="Nagy L.G."/>
        </authorList>
    </citation>
    <scope>NUCLEOTIDE SEQUENCE [LARGE SCALE GENOMIC DNA]</scope>
    <source>
        <strain evidence="3">Ar21-2</strain>
    </source>
</reference>
<dbReference type="EMBL" id="KZ293718">
    <property type="protein sequence ID" value="PBK82353.1"/>
    <property type="molecule type" value="Genomic_DNA"/>
</dbReference>